<dbReference type="Proteomes" id="UP001049176">
    <property type="component" value="Chromosome 6"/>
</dbReference>
<name>A0A9P7RY83_9AGAR</name>
<proteinExistence type="predicted"/>
<keyword evidence="2" id="KW-1185">Reference proteome</keyword>
<dbReference type="EMBL" id="CM032186">
    <property type="protein sequence ID" value="KAG7091658.1"/>
    <property type="molecule type" value="Genomic_DNA"/>
</dbReference>
<dbReference type="RefSeq" id="XP_043008128.1">
    <property type="nucleotide sequence ID" value="XM_043155655.1"/>
</dbReference>
<evidence type="ECO:0000313" key="1">
    <source>
        <dbReference type="EMBL" id="KAG7091658.1"/>
    </source>
</evidence>
<gene>
    <name evidence="1" type="ORF">E1B28_010679</name>
</gene>
<comment type="caution">
    <text evidence="1">The sequence shown here is derived from an EMBL/GenBank/DDBJ whole genome shotgun (WGS) entry which is preliminary data.</text>
</comment>
<evidence type="ECO:0000313" key="2">
    <source>
        <dbReference type="Proteomes" id="UP001049176"/>
    </source>
</evidence>
<protein>
    <submittedName>
        <fullName evidence="1">Uncharacterized protein</fullName>
    </submittedName>
</protein>
<sequence length="96" mass="11054">MSCDYDVNFDQACYFDQQKEKLQVHANSLATILRKVNIKTGLAEGTTRRKVEEMMRDIAETIVWIDDVHSYAMLGGLELQSAYEERRLFFTGGSRV</sequence>
<dbReference type="AlphaFoldDB" id="A0A9P7RY83"/>
<dbReference type="KEGG" id="more:E1B28_010679"/>
<dbReference type="GeneID" id="66079755"/>
<organism evidence="1 2">
    <name type="scientific">Marasmius oreades</name>
    <name type="common">fairy-ring Marasmius</name>
    <dbReference type="NCBI Taxonomy" id="181124"/>
    <lineage>
        <taxon>Eukaryota</taxon>
        <taxon>Fungi</taxon>
        <taxon>Dikarya</taxon>
        <taxon>Basidiomycota</taxon>
        <taxon>Agaricomycotina</taxon>
        <taxon>Agaricomycetes</taxon>
        <taxon>Agaricomycetidae</taxon>
        <taxon>Agaricales</taxon>
        <taxon>Marasmiineae</taxon>
        <taxon>Marasmiaceae</taxon>
        <taxon>Marasmius</taxon>
    </lineage>
</organism>
<reference evidence="1" key="1">
    <citation type="journal article" date="2021" name="Genome Biol. Evol.">
        <title>The assembled and annotated genome of the fairy-ring fungus Marasmius oreades.</title>
        <authorList>
            <person name="Hiltunen M."/>
            <person name="Ament-Velasquez S.L."/>
            <person name="Johannesson H."/>
        </authorList>
    </citation>
    <scope>NUCLEOTIDE SEQUENCE</scope>
    <source>
        <strain evidence="1">03SP1</strain>
    </source>
</reference>
<accession>A0A9P7RY83</accession>